<feature type="domain" description="Chitin-binding type-1" evidence="7">
    <location>
        <begin position="151"/>
        <end position="205"/>
    </location>
</feature>
<feature type="disulfide bond" evidence="4">
    <location>
        <begin position="165"/>
        <end position="177"/>
    </location>
</feature>
<dbReference type="InterPro" id="IPR029070">
    <property type="entry name" value="Chitinase_insertion_sf"/>
</dbReference>
<dbReference type="OrthoDB" id="73875at2759"/>
<evidence type="ECO:0000256" key="5">
    <source>
        <dbReference type="SAM" id="MobiDB-lite"/>
    </source>
</evidence>
<comment type="similarity">
    <text evidence="1">Belongs to the glycosyl hydrolase 18 family. Chitinase class V subfamily.</text>
</comment>
<dbReference type="CDD" id="cd00035">
    <property type="entry name" value="ChtBD1"/>
    <property type="match status" value="1"/>
</dbReference>
<gene>
    <name evidence="9" type="ORF">EJ06DRAFT_498931</name>
</gene>
<dbReference type="InterPro" id="IPR050314">
    <property type="entry name" value="Glycosyl_Hydrlase_18"/>
</dbReference>
<protein>
    <recommendedName>
        <fullName evidence="2">chitinase</fullName>
        <ecNumber evidence="2">3.2.1.14</ecNumber>
    </recommendedName>
</protein>
<keyword evidence="4" id="KW-1015">Disulfide bond</keyword>
<dbReference type="Gene3D" id="3.30.60.10">
    <property type="entry name" value="Endochitinase-like"/>
    <property type="match status" value="1"/>
</dbReference>
<sequence>MALLRAFALVLPLSGLCHAASHANDASNVTTVAELPPNQTVDQLTAIPEQRPGSGPGGGYRQPTGAVLDILGLGTSYINEETKYQQWLRGGPPNDTYVDKTDKWQLTGHGPLRCSREQACVDGSCCNSEGLCGYGPSHCAPDRCFSNCNAHAMCGRESEDGHTPCGLQLCCSYFGWCGTEPQHCIDPEPQWNTAPCQKGMGKCEIIKPPSCSAGMKTTEYRRIGYYQGWNVRKRKCDRVYPRDINTDGLTHLYFSFLYFDPVTFEVKPMDPYDEQLYPSFTKLKKPGVLQTWIAIGGWEFNDDGPTKWAFSDMVSSAANRQKFISSLLLFMYKWGFEGADIDWEYPGEAKRGGRKSDTINFVLLMKEMRQAFGTKFGLSLALAPDYWYLRYFKPGELQHYVDHMGFMAYDLHGSWDTDVKALGSEIRPQADWTEINKNLMPLWYDGVDPKKINLGIPYYGRTYKLLDRQCDRMGGGCKFRGPGAKGMCTDSEGILSNNEIQRLIQDKSKPVYPYFNVTAAQKYMVYDLNSWVAFDDPQTMQIKMLWADMLCVGGTMIWSIDYQNKSNGFEPPPPSKSTSTPAPWMPGPSHMPNPDWLQDKVHCEGGAGAKTDRGKAIGAINSFCKMTQEGAAYKEGLVRRWQSDLPVEGLGAHKICLEIFVLKNCEYFHSFDDCSRELRKPIDQCNTSGVNGKQGGTVENNCVRFKIDPRADASSDCKSWPPVRRLIDGLNFTLADTEGMVDVTDHVLAQMSDDELAQMDDVLAPMSIEP</sequence>
<feature type="signal peptide" evidence="6">
    <location>
        <begin position="1"/>
        <end position="19"/>
    </location>
</feature>
<dbReference type="InterPro" id="IPR001002">
    <property type="entry name" value="Chitin-bd_1"/>
</dbReference>
<evidence type="ECO:0000259" key="7">
    <source>
        <dbReference type="PROSITE" id="PS50941"/>
    </source>
</evidence>
<dbReference type="SUPFAM" id="SSF57016">
    <property type="entry name" value="Plant lectins/antimicrobial peptides"/>
    <property type="match status" value="1"/>
</dbReference>
<dbReference type="Gene3D" id="3.20.20.80">
    <property type="entry name" value="Glycosidases"/>
    <property type="match status" value="1"/>
</dbReference>
<dbReference type="SUPFAM" id="SSF51445">
    <property type="entry name" value="(Trans)glycosidases"/>
    <property type="match status" value="1"/>
</dbReference>
<dbReference type="SMART" id="SM00270">
    <property type="entry name" value="ChtBD1"/>
    <property type="match status" value="2"/>
</dbReference>
<evidence type="ECO:0000259" key="8">
    <source>
        <dbReference type="PROSITE" id="PS51910"/>
    </source>
</evidence>
<organism evidence="9 10">
    <name type="scientific">Trichodelitschia bisporula</name>
    <dbReference type="NCBI Taxonomy" id="703511"/>
    <lineage>
        <taxon>Eukaryota</taxon>
        <taxon>Fungi</taxon>
        <taxon>Dikarya</taxon>
        <taxon>Ascomycota</taxon>
        <taxon>Pezizomycotina</taxon>
        <taxon>Dothideomycetes</taxon>
        <taxon>Dothideomycetes incertae sedis</taxon>
        <taxon>Phaeotrichales</taxon>
        <taxon>Phaeotrichaceae</taxon>
        <taxon>Trichodelitschia</taxon>
    </lineage>
</organism>
<feature type="chain" id="PRO_5026143205" description="chitinase" evidence="6">
    <location>
        <begin position="20"/>
        <end position="770"/>
    </location>
</feature>
<dbReference type="AlphaFoldDB" id="A0A6G1HM71"/>
<dbReference type="SUPFAM" id="SSF54556">
    <property type="entry name" value="Chitinase insertion domain"/>
    <property type="match status" value="1"/>
</dbReference>
<dbReference type="GO" id="GO:0005975">
    <property type="term" value="P:carbohydrate metabolic process"/>
    <property type="evidence" value="ECO:0007669"/>
    <property type="project" value="InterPro"/>
</dbReference>
<evidence type="ECO:0000256" key="2">
    <source>
        <dbReference type="ARBA" id="ARBA00012729"/>
    </source>
</evidence>
<feature type="domain" description="GH18" evidence="8">
    <location>
        <begin position="220"/>
        <end position="573"/>
    </location>
</feature>
<keyword evidence="10" id="KW-1185">Reference proteome</keyword>
<dbReference type="GO" id="GO:0008843">
    <property type="term" value="F:endochitinase activity"/>
    <property type="evidence" value="ECO:0007669"/>
    <property type="project" value="UniProtKB-EC"/>
</dbReference>
<evidence type="ECO:0000313" key="9">
    <source>
        <dbReference type="EMBL" id="KAF2397092.1"/>
    </source>
</evidence>
<dbReference type="InterPro" id="IPR017853">
    <property type="entry name" value="GH"/>
</dbReference>
<dbReference type="Gene3D" id="3.10.50.10">
    <property type="match status" value="1"/>
</dbReference>
<dbReference type="SMART" id="SM00636">
    <property type="entry name" value="Glyco_18"/>
    <property type="match status" value="1"/>
</dbReference>
<evidence type="ECO:0000256" key="1">
    <source>
        <dbReference type="ARBA" id="ARBA00008682"/>
    </source>
</evidence>
<dbReference type="InterPro" id="IPR001223">
    <property type="entry name" value="Glyco_hydro18_cat"/>
</dbReference>
<dbReference type="PROSITE" id="PS51910">
    <property type="entry name" value="GH18_2"/>
    <property type="match status" value="1"/>
</dbReference>
<accession>A0A6G1HM71</accession>
<dbReference type="InterPro" id="IPR011583">
    <property type="entry name" value="Chitinase_II/V-like_cat"/>
</dbReference>
<keyword evidence="9" id="KW-0378">Hydrolase</keyword>
<dbReference type="Pfam" id="PF00704">
    <property type="entry name" value="Glyco_hydro_18"/>
    <property type="match status" value="1"/>
</dbReference>
<dbReference type="InterPro" id="IPR036861">
    <property type="entry name" value="Endochitinase-like_sf"/>
</dbReference>
<dbReference type="PROSITE" id="PS50941">
    <property type="entry name" value="CHIT_BIND_I_2"/>
    <property type="match status" value="1"/>
</dbReference>
<feature type="disulfide bond" evidence="4">
    <location>
        <begin position="170"/>
        <end position="184"/>
    </location>
</feature>
<dbReference type="GO" id="GO:0008061">
    <property type="term" value="F:chitin binding"/>
    <property type="evidence" value="ECO:0007669"/>
    <property type="project" value="UniProtKB-UniRule"/>
</dbReference>
<evidence type="ECO:0000256" key="4">
    <source>
        <dbReference type="PROSITE-ProRule" id="PRU00261"/>
    </source>
</evidence>
<keyword evidence="3 4" id="KW-0147">Chitin-binding</keyword>
<evidence type="ECO:0000256" key="3">
    <source>
        <dbReference type="ARBA" id="ARBA00022669"/>
    </source>
</evidence>
<dbReference type="EMBL" id="ML996704">
    <property type="protein sequence ID" value="KAF2397092.1"/>
    <property type="molecule type" value="Genomic_DNA"/>
</dbReference>
<reference evidence="9" key="1">
    <citation type="journal article" date="2020" name="Stud. Mycol.">
        <title>101 Dothideomycetes genomes: a test case for predicting lifestyles and emergence of pathogens.</title>
        <authorList>
            <person name="Haridas S."/>
            <person name="Albert R."/>
            <person name="Binder M."/>
            <person name="Bloem J."/>
            <person name="Labutti K."/>
            <person name="Salamov A."/>
            <person name="Andreopoulos B."/>
            <person name="Baker S."/>
            <person name="Barry K."/>
            <person name="Bills G."/>
            <person name="Bluhm B."/>
            <person name="Cannon C."/>
            <person name="Castanera R."/>
            <person name="Culley D."/>
            <person name="Daum C."/>
            <person name="Ezra D."/>
            <person name="Gonzalez J."/>
            <person name="Henrissat B."/>
            <person name="Kuo A."/>
            <person name="Liang C."/>
            <person name="Lipzen A."/>
            <person name="Lutzoni F."/>
            <person name="Magnuson J."/>
            <person name="Mondo S."/>
            <person name="Nolan M."/>
            <person name="Ohm R."/>
            <person name="Pangilinan J."/>
            <person name="Park H.-J."/>
            <person name="Ramirez L."/>
            <person name="Alfaro M."/>
            <person name="Sun H."/>
            <person name="Tritt A."/>
            <person name="Yoshinaga Y."/>
            <person name="Zwiers L.-H."/>
            <person name="Turgeon B."/>
            <person name="Goodwin S."/>
            <person name="Spatafora J."/>
            <person name="Crous P."/>
            <person name="Grigoriev I."/>
        </authorList>
    </citation>
    <scope>NUCLEOTIDE SEQUENCE</scope>
    <source>
        <strain evidence="9">CBS 262.69</strain>
    </source>
</reference>
<dbReference type="PANTHER" id="PTHR11177:SF317">
    <property type="entry name" value="CHITINASE 12-RELATED"/>
    <property type="match status" value="1"/>
</dbReference>
<proteinExistence type="inferred from homology"/>
<evidence type="ECO:0000313" key="10">
    <source>
        <dbReference type="Proteomes" id="UP000799640"/>
    </source>
</evidence>
<dbReference type="PANTHER" id="PTHR11177">
    <property type="entry name" value="CHITINASE"/>
    <property type="match status" value="1"/>
</dbReference>
<name>A0A6G1HM71_9PEZI</name>
<keyword evidence="6" id="KW-0732">Signal</keyword>
<comment type="caution">
    <text evidence="4">Lacks conserved residue(s) required for the propagation of feature annotation.</text>
</comment>
<evidence type="ECO:0000256" key="6">
    <source>
        <dbReference type="SAM" id="SignalP"/>
    </source>
</evidence>
<dbReference type="Proteomes" id="UP000799640">
    <property type="component" value="Unassembled WGS sequence"/>
</dbReference>
<feature type="region of interest" description="Disordered" evidence="5">
    <location>
        <begin position="568"/>
        <end position="588"/>
    </location>
</feature>
<dbReference type="EC" id="3.2.1.14" evidence="2"/>